<evidence type="ECO:0000259" key="1">
    <source>
        <dbReference type="Pfam" id="PF01551"/>
    </source>
</evidence>
<dbReference type="FunFam" id="2.70.70.10:FF:000019">
    <property type="entry name" value="M23 family peptidase"/>
    <property type="match status" value="1"/>
</dbReference>
<evidence type="ECO:0000313" key="2">
    <source>
        <dbReference type="EMBL" id="VFJ42504.1"/>
    </source>
</evidence>
<dbReference type="EMBL" id="CAADEY010000001">
    <property type="protein sequence ID" value="VFJ42504.1"/>
    <property type="molecule type" value="Genomic_DNA"/>
</dbReference>
<accession>A0A450RTS1</accession>
<dbReference type="PANTHER" id="PTHR21666:SF285">
    <property type="entry name" value="M23 FAMILY METALLOPEPTIDASE"/>
    <property type="match status" value="1"/>
</dbReference>
<dbReference type="Pfam" id="PF01551">
    <property type="entry name" value="Peptidase_M23"/>
    <property type="match status" value="1"/>
</dbReference>
<proteinExistence type="predicted"/>
<gene>
    <name evidence="2" type="ORF">BECKDK2373C_GA0170839_100140</name>
</gene>
<dbReference type="Gene3D" id="2.70.70.10">
    <property type="entry name" value="Glucose Permease (Domain IIA)"/>
    <property type="match status" value="1"/>
</dbReference>
<name>A0A450RTS1_9GAMM</name>
<dbReference type="InterPro" id="IPR050570">
    <property type="entry name" value="Cell_wall_metabolism_enzyme"/>
</dbReference>
<dbReference type="InterPro" id="IPR011055">
    <property type="entry name" value="Dup_hybrid_motif"/>
</dbReference>
<keyword evidence="2" id="KW-0378">Hydrolase</keyword>
<dbReference type="GO" id="GO:0004222">
    <property type="term" value="F:metalloendopeptidase activity"/>
    <property type="evidence" value="ECO:0007669"/>
    <property type="project" value="TreeGrafter"/>
</dbReference>
<sequence>MVPNISVFDVFRRGKAVLYGRYGKALAFICILILCPTVFAGEMELTGSLTQGGLVLGHADPGAKIVFKGRNIRVSPDGLFLLGFARDEPPTAHFIITFPDGHQKTQTLSIARREYDIQRIDGLPSNKVSPSKQDLARIRKESALVGGARVHDDARTDFRQGFIMPVEGPISGVYGSQRILNGQPRRPHYGIDIAAPAGTPVRAPAGGIVTLAYPDMFFSGGTLIVDHGHGLSSSFLHLKQILVKVGQTVRQGDIIARVGATGRVTGAHLDWRVNLFTTRLDPGLLVSR</sequence>
<feature type="domain" description="M23ase beta-sheet core" evidence="1">
    <location>
        <begin position="187"/>
        <end position="282"/>
    </location>
</feature>
<protein>
    <submittedName>
        <fullName evidence="2">Murein DD-endopeptidase MepM and murein hydrolase activator NlpD, contain LysM domain</fullName>
    </submittedName>
</protein>
<reference evidence="2" key="1">
    <citation type="submission" date="2019-02" db="EMBL/GenBank/DDBJ databases">
        <authorList>
            <person name="Gruber-Vodicka R. H."/>
            <person name="Seah K. B. B."/>
        </authorList>
    </citation>
    <scope>NUCLEOTIDE SEQUENCE</scope>
    <source>
        <strain evidence="2">BECK_DK161</strain>
    </source>
</reference>
<organism evidence="2">
    <name type="scientific">Candidatus Kentrum sp. DK</name>
    <dbReference type="NCBI Taxonomy" id="2126562"/>
    <lineage>
        <taxon>Bacteria</taxon>
        <taxon>Pseudomonadati</taxon>
        <taxon>Pseudomonadota</taxon>
        <taxon>Gammaproteobacteria</taxon>
        <taxon>Candidatus Kentrum</taxon>
    </lineage>
</organism>
<dbReference type="AlphaFoldDB" id="A0A450RTS1"/>
<dbReference type="InterPro" id="IPR016047">
    <property type="entry name" value="M23ase_b-sheet_dom"/>
</dbReference>
<dbReference type="SUPFAM" id="SSF51261">
    <property type="entry name" value="Duplicated hybrid motif"/>
    <property type="match status" value="1"/>
</dbReference>
<dbReference type="CDD" id="cd12797">
    <property type="entry name" value="M23_peptidase"/>
    <property type="match status" value="1"/>
</dbReference>
<dbReference type="PANTHER" id="PTHR21666">
    <property type="entry name" value="PEPTIDASE-RELATED"/>
    <property type="match status" value="1"/>
</dbReference>